<dbReference type="InterPro" id="IPR052022">
    <property type="entry name" value="26kDa_periplasmic_antigen"/>
</dbReference>
<feature type="signal peptide" evidence="1">
    <location>
        <begin position="1"/>
        <end position="33"/>
    </location>
</feature>
<name>A0A1W2BN58_9HYPH</name>
<dbReference type="AlphaFoldDB" id="A0A1W2BN58"/>
<dbReference type="EMBL" id="FWXR01000007">
    <property type="protein sequence ID" value="SMC74369.1"/>
    <property type="molecule type" value="Genomic_DNA"/>
</dbReference>
<gene>
    <name evidence="2" type="ORF">SAMN06297251_1076</name>
</gene>
<evidence type="ECO:0000256" key="1">
    <source>
        <dbReference type="SAM" id="SignalP"/>
    </source>
</evidence>
<dbReference type="STRING" id="937218.SAMN06297251_1076"/>
<dbReference type="Gene3D" id="3.30.70.2970">
    <property type="entry name" value="Protein of unknown function (DUF541), domain 2"/>
    <property type="match status" value="1"/>
</dbReference>
<dbReference type="PANTHER" id="PTHR34387">
    <property type="entry name" value="SLR1258 PROTEIN"/>
    <property type="match status" value="1"/>
</dbReference>
<reference evidence="2 3" key="1">
    <citation type="submission" date="2017-04" db="EMBL/GenBank/DDBJ databases">
        <authorList>
            <person name="Afonso C.L."/>
            <person name="Miller P.J."/>
            <person name="Scott M.A."/>
            <person name="Spackman E."/>
            <person name="Goraichik I."/>
            <person name="Dimitrov K.M."/>
            <person name="Suarez D.L."/>
            <person name="Swayne D.E."/>
        </authorList>
    </citation>
    <scope>NUCLEOTIDE SEQUENCE [LARGE SCALE GENOMIC DNA]</scope>
    <source>
        <strain evidence="2 3">CGMCC 1.10972</strain>
    </source>
</reference>
<dbReference type="Proteomes" id="UP000192656">
    <property type="component" value="Unassembled WGS sequence"/>
</dbReference>
<keyword evidence="3" id="KW-1185">Reference proteome</keyword>
<dbReference type="Pfam" id="PF04402">
    <property type="entry name" value="SIMPL"/>
    <property type="match status" value="1"/>
</dbReference>
<organism evidence="2 3">
    <name type="scientific">Fulvimarina manganoxydans</name>
    <dbReference type="NCBI Taxonomy" id="937218"/>
    <lineage>
        <taxon>Bacteria</taxon>
        <taxon>Pseudomonadati</taxon>
        <taxon>Pseudomonadota</taxon>
        <taxon>Alphaproteobacteria</taxon>
        <taxon>Hyphomicrobiales</taxon>
        <taxon>Aurantimonadaceae</taxon>
        <taxon>Fulvimarina</taxon>
    </lineage>
</organism>
<dbReference type="InterPro" id="IPR007497">
    <property type="entry name" value="SIMPL/DUF541"/>
</dbReference>
<keyword evidence="1" id="KW-0732">Signal</keyword>
<dbReference type="GO" id="GO:0006974">
    <property type="term" value="P:DNA damage response"/>
    <property type="evidence" value="ECO:0007669"/>
    <property type="project" value="TreeGrafter"/>
</dbReference>
<evidence type="ECO:0000313" key="3">
    <source>
        <dbReference type="Proteomes" id="UP000192656"/>
    </source>
</evidence>
<dbReference type="RefSeq" id="WP_170923229.1">
    <property type="nucleotide sequence ID" value="NZ_FWXR01000007.1"/>
</dbReference>
<feature type="chain" id="PRO_5012642035" description="SIMPL domain-containing protein" evidence="1">
    <location>
        <begin position="34"/>
        <end position="252"/>
    </location>
</feature>
<protein>
    <recommendedName>
        <fullName evidence="4">SIMPL domain-containing protein</fullName>
    </recommendedName>
</protein>
<dbReference type="PANTHER" id="PTHR34387:SF1">
    <property type="entry name" value="PERIPLASMIC IMMUNOGENIC PROTEIN"/>
    <property type="match status" value="1"/>
</dbReference>
<evidence type="ECO:0000313" key="2">
    <source>
        <dbReference type="EMBL" id="SMC74369.1"/>
    </source>
</evidence>
<sequence length="252" mass="26680">MYYLFSAPWFRPRAGLLAALSIACALAASPSLAQDTARKGSIMVEGHGEASAAPDEARLSFTVVKSGETAKSAVAAASETMQAVLSAMRDLGAEDRDLQTAYFQISPQYNYEDQSQPRREPQIVGYEARNSIMVTVREIASIGDYLDRAVEAGVNQGGDIAFSLADPTELLNEARRKAVADGRAKATLYAEAAGVELGSIRKITERMGENPSPMAKGGVMRAMAEASPSVPVEIGEVTVSADIRLVYGIGGS</sequence>
<accession>A0A1W2BN58</accession>
<dbReference type="Gene3D" id="3.30.110.170">
    <property type="entry name" value="Protein of unknown function (DUF541), domain 1"/>
    <property type="match status" value="1"/>
</dbReference>
<proteinExistence type="predicted"/>
<evidence type="ECO:0008006" key="4">
    <source>
        <dbReference type="Google" id="ProtNLM"/>
    </source>
</evidence>